<evidence type="ECO:0000313" key="5">
    <source>
        <dbReference type="Proteomes" id="UP000202031"/>
    </source>
</evidence>
<dbReference type="EMBL" id="CP015578">
    <property type="protein sequence ID" value="ARQ98077.1"/>
    <property type="molecule type" value="Genomic_DNA"/>
</dbReference>
<dbReference type="InterPro" id="IPR050570">
    <property type="entry name" value="Cell_wall_metabolism_enzyme"/>
</dbReference>
<dbReference type="Proteomes" id="UP000202031">
    <property type="component" value="Chromosome"/>
</dbReference>
<reference evidence="5" key="2">
    <citation type="journal article" date="2017" name="Genome Biol. Evol.">
        <title>Comparative genomic analysis identifies a Campylobacter clade deficient in selenium metabolism.</title>
        <authorList>
            <person name="Miller W.G."/>
            <person name="Yee E."/>
            <person name="Lopes B.S."/>
            <person name="Chapman M.H."/>
            <person name="Huynh S."/>
            <person name="Bono J.L."/>
            <person name="Parker C.T."/>
            <person name="Strachan N.J.C."/>
            <person name="Forbes K.J."/>
        </authorList>
    </citation>
    <scope>NUCLEOTIDE SEQUENCE [LARGE SCALE GENOMIC DNA]</scope>
    <source>
        <strain evidence="5">NCTC 13004</strain>
    </source>
</reference>
<dbReference type="GeneID" id="46921822"/>
<dbReference type="GO" id="GO:0004222">
    <property type="term" value="F:metalloendopeptidase activity"/>
    <property type="evidence" value="ECO:0007669"/>
    <property type="project" value="TreeGrafter"/>
</dbReference>
<dbReference type="InterPro" id="IPR016047">
    <property type="entry name" value="M23ase_b-sheet_dom"/>
</dbReference>
<dbReference type="PANTHER" id="PTHR21666:SF289">
    <property type="entry name" value="L-ALA--D-GLU ENDOPEPTIDASE"/>
    <property type="match status" value="1"/>
</dbReference>
<dbReference type="RefSeq" id="WP_096014348.1">
    <property type="nucleotide sequence ID" value="NZ_CP015578.1"/>
</dbReference>
<dbReference type="Gene3D" id="2.70.70.10">
    <property type="entry name" value="Glucose Permease (Domain IIA)"/>
    <property type="match status" value="1"/>
</dbReference>
<dbReference type="SUPFAM" id="SSF51261">
    <property type="entry name" value="Duplicated hybrid motif"/>
    <property type="match status" value="1"/>
</dbReference>
<feature type="transmembrane region" description="Helical" evidence="2">
    <location>
        <begin position="9"/>
        <end position="27"/>
    </location>
</feature>
<reference evidence="5" key="1">
    <citation type="journal article" date="2017" name="Genome Biol. Evol.">
        <title>Comparative Genomic Analysis Identifies a Campylobacter Clade Deficient in Selenium Metabolism.</title>
        <authorList>
            <person name="Miller W.G."/>
            <person name="Yee E."/>
            <person name="Lopes B.S."/>
            <person name="Chapman M.H."/>
            <person name="Huynh S."/>
            <person name="Bono J.L."/>
            <person name="Parker C.T."/>
            <person name="Strachan N.J.C."/>
            <person name="Forbes K.J."/>
        </authorList>
    </citation>
    <scope>NUCLEOTIDE SEQUENCE [LARGE SCALE GENOMIC DNA]</scope>
    <source>
        <strain evidence="5">NCTC 13004</strain>
    </source>
</reference>
<keyword evidence="1" id="KW-0732">Signal</keyword>
<gene>
    <name evidence="4" type="ORF">CLAN_1354</name>
</gene>
<protein>
    <submittedName>
        <fullName evidence="4">Zinc metallopeptidase, M23 family</fullName>
    </submittedName>
</protein>
<dbReference type="Pfam" id="PF01551">
    <property type="entry name" value="Peptidase_M23"/>
    <property type="match status" value="1"/>
</dbReference>
<keyword evidence="2" id="KW-0472">Membrane</keyword>
<evidence type="ECO:0000256" key="1">
    <source>
        <dbReference type="ARBA" id="ARBA00022729"/>
    </source>
</evidence>
<name>A0A1X9SPB1_9BACT</name>
<evidence type="ECO:0000256" key="2">
    <source>
        <dbReference type="SAM" id="Phobius"/>
    </source>
</evidence>
<dbReference type="InterPro" id="IPR011055">
    <property type="entry name" value="Dup_hybrid_motif"/>
</dbReference>
<evidence type="ECO:0000313" key="4">
    <source>
        <dbReference type="EMBL" id="ARQ98077.1"/>
    </source>
</evidence>
<dbReference type="PANTHER" id="PTHR21666">
    <property type="entry name" value="PEPTIDASE-RELATED"/>
    <property type="match status" value="1"/>
</dbReference>
<keyword evidence="2" id="KW-0812">Transmembrane</keyword>
<organism evidence="4 5">
    <name type="scientific">Campylobacter lanienae NCTC 13004</name>
    <dbReference type="NCBI Taxonomy" id="1031753"/>
    <lineage>
        <taxon>Bacteria</taxon>
        <taxon>Pseudomonadati</taxon>
        <taxon>Campylobacterota</taxon>
        <taxon>Epsilonproteobacteria</taxon>
        <taxon>Campylobacterales</taxon>
        <taxon>Campylobacteraceae</taxon>
        <taxon>Campylobacter</taxon>
    </lineage>
</organism>
<dbReference type="KEGG" id="clx:CLAN_1354"/>
<dbReference type="AlphaFoldDB" id="A0A1X9SPB1"/>
<accession>A0A1X9SPB1</accession>
<feature type="domain" description="M23ase beta-sheet core" evidence="3">
    <location>
        <begin position="330"/>
        <end position="423"/>
    </location>
</feature>
<proteinExistence type="predicted"/>
<keyword evidence="2" id="KW-1133">Transmembrane helix</keyword>
<sequence length="449" mass="50495">MRGSRVKTFIFAIIFIGLAFAIINLLGSNFTDNESPKISIKDEIYWNQKSPIDLNITDNSALESVKISLSDANSTKIILDQSINEPKTRLELSLKLPRELILDKNQIYKLTIEAKDFNIFGGNKAVKSVNLIIDNKTPQIQIINQSYKITKGGSAVVVFRAVDENLNELYIQSDKHIFKPTKFIKDGYWASLVAWDIQNPSFNAKIIAIDKAGNRAISNIGYYLQDRKYKESIIALSDKFLDGKIDELANQYAPNYADLGRLDKFKFVNETLRESNENIIRKVTSAVPEEIIESFYIEPFYPLRNGAAVASFGDHRFFTYEGNRVSESWHMGLDLASTAMAVMATNNPAFVAFNELNGIYGENIILYHGFGLYTLYGHCNETSVKAGEHIGAKHIIGKTGTTGLALGDHLHFGVIIQGIEVRPEEWMDKKWLQDNIYDVLNTAKKAIKG</sequence>
<evidence type="ECO:0000259" key="3">
    <source>
        <dbReference type="Pfam" id="PF01551"/>
    </source>
</evidence>
<dbReference type="CDD" id="cd12797">
    <property type="entry name" value="M23_peptidase"/>
    <property type="match status" value="1"/>
</dbReference>